<accession>A0A6J1WJ53</accession>
<evidence type="ECO:0000313" key="4">
    <source>
        <dbReference type="RefSeq" id="XP_026750653.2"/>
    </source>
</evidence>
<dbReference type="InParanoid" id="A0A6J1WJ53"/>
<feature type="compositionally biased region" description="Polar residues" evidence="1">
    <location>
        <begin position="489"/>
        <end position="503"/>
    </location>
</feature>
<feature type="compositionally biased region" description="Low complexity" evidence="1">
    <location>
        <begin position="346"/>
        <end position="404"/>
    </location>
</feature>
<dbReference type="InterPro" id="IPR036533">
    <property type="entry name" value="BAG_dom_sf"/>
</dbReference>
<feature type="compositionally biased region" description="Polar residues" evidence="1">
    <location>
        <begin position="512"/>
        <end position="521"/>
    </location>
</feature>
<reference evidence="4" key="1">
    <citation type="submission" date="2025-08" db="UniProtKB">
        <authorList>
            <consortium name="RefSeq"/>
        </authorList>
    </citation>
    <scope>IDENTIFICATION</scope>
    <source>
        <tissue evidence="4">Whole larvae</tissue>
    </source>
</reference>
<feature type="compositionally biased region" description="Basic and acidic residues" evidence="1">
    <location>
        <begin position="581"/>
        <end position="609"/>
    </location>
</feature>
<proteinExistence type="predicted"/>
<feature type="compositionally biased region" description="Basic and acidic residues" evidence="1">
    <location>
        <begin position="621"/>
        <end position="657"/>
    </location>
</feature>
<dbReference type="Pfam" id="PF02179">
    <property type="entry name" value="BAG"/>
    <property type="match status" value="1"/>
</dbReference>
<protein>
    <submittedName>
        <fullName evidence="4">BAG domain-containing protein Samui-like isoform X1</fullName>
    </submittedName>
</protein>
<organism evidence="3 4">
    <name type="scientific">Galleria mellonella</name>
    <name type="common">Greater wax moth</name>
    <dbReference type="NCBI Taxonomy" id="7137"/>
    <lineage>
        <taxon>Eukaryota</taxon>
        <taxon>Metazoa</taxon>
        <taxon>Ecdysozoa</taxon>
        <taxon>Arthropoda</taxon>
        <taxon>Hexapoda</taxon>
        <taxon>Insecta</taxon>
        <taxon>Pterygota</taxon>
        <taxon>Neoptera</taxon>
        <taxon>Endopterygota</taxon>
        <taxon>Lepidoptera</taxon>
        <taxon>Glossata</taxon>
        <taxon>Ditrysia</taxon>
        <taxon>Pyraloidea</taxon>
        <taxon>Pyralidae</taxon>
        <taxon>Galleriinae</taxon>
        <taxon>Galleria</taxon>
    </lineage>
</organism>
<feature type="compositionally biased region" description="Polar residues" evidence="1">
    <location>
        <begin position="185"/>
        <end position="196"/>
    </location>
</feature>
<dbReference type="PROSITE" id="PS51035">
    <property type="entry name" value="BAG"/>
    <property type="match status" value="1"/>
</dbReference>
<evidence type="ECO:0000256" key="1">
    <source>
        <dbReference type="SAM" id="MobiDB-lite"/>
    </source>
</evidence>
<dbReference type="GeneID" id="113511232"/>
<feature type="compositionally biased region" description="Basic and acidic residues" evidence="1">
    <location>
        <begin position="197"/>
        <end position="208"/>
    </location>
</feature>
<dbReference type="AlphaFoldDB" id="A0A6J1WJ53"/>
<dbReference type="SUPFAM" id="SSF63491">
    <property type="entry name" value="BAG domain"/>
    <property type="match status" value="1"/>
</dbReference>
<dbReference type="InterPro" id="IPR003103">
    <property type="entry name" value="BAG_domain"/>
</dbReference>
<dbReference type="Proteomes" id="UP001652740">
    <property type="component" value="Unplaced"/>
</dbReference>
<feature type="compositionally biased region" description="Basic and acidic residues" evidence="1">
    <location>
        <begin position="555"/>
        <end position="573"/>
    </location>
</feature>
<dbReference type="GO" id="GO:0051087">
    <property type="term" value="F:protein-folding chaperone binding"/>
    <property type="evidence" value="ECO:0007669"/>
    <property type="project" value="InterPro"/>
</dbReference>
<feature type="region of interest" description="Disordered" evidence="1">
    <location>
        <begin position="337"/>
        <end position="405"/>
    </location>
</feature>
<feature type="region of interest" description="Disordered" evidence="1">
    <location>
        <begin position="486"/>
        <end position="669"/>
    </location>
</feature>
<keyword evidence="3" id="KW-1185">Reference proteome</keyword>
<feature type="compositionally biased region" description="Polar residues" evidence="1">
    <location>
        <begin position="134"/>
        <end position="146"/>
    </location>
</feature>
<sequence>MESPVVLDKPPEYLGNTARNNERGFPFDEEEGSGAWSELAARHPDIAARLRQRPATWARKRRPSSQDATDDFGDSFGGFDRFPFDDIPPEFREHFPSRWNRGFSSRDEPEPQTQASPQPPSPSQQTTATQTEQNPGPSQNDQQSFLPQYGLRNTVDLGQKSPADPSIVDAEERNQRSMSAPPDNRTANHNFSNKMSEQNHHEQQHPTHSEQQQQQQQPSNVRHIPIFVEGRDEPVINRSVDHGEPKQTYAPPPPQPHIDREQYFADEPVGFHAPPNFSRAFGTPFNTFRQGPQPFAQQKVYPQTAFARGASPQRSQSPKPQMFPDEHYVQVPVRHEFSKSAPPSQPKQQQRAQQQPHQQPQHQQQQQPQQQPQQHPPKQQTPPHQEIPTQQQQSPPQPKPQQQTANDPISQILSIQTDVLNLMTDVENFTGTKKDKQYIYLDEMLTRNLIKLDNIETDGKENIRQARKEAIKCIQKCIAVLEAKAENKGGSTPQPQEVPQPQNDVEMKENAENVQNTNKITENGEVEMKDTKEEIKTDEHQAAQPEAQEQVVKAANEKTEVPKSQEQKLETNKEGAQPEVTDTRPVDNETSKQKTETKQEAEKKEEKKATKGAKNTKKRDKSKDKKANVDSNKEQIEGKEINKVEVMQVDDKGDKAETQTMEVDGAASQ</sequence>
<name>A0A6J1WJ53_GALME</name>
<feature type="domain" description="BAG" evidence="2">
    <location>
        <begin position="408"/>
        <end position="485"/>
    </location>
</feature>
<dbReference type="KEGG" id="gmw:113511232"/>
<feature type="region of interest" description="Disordered" evidence="1">
    <location>
        <begin position="1"/>
        <end position="324"/>
    </location>
</feature>
<dbReference type="Gene3D" id="1.20.58.120">
    <property type="entry name" value="BAG domain"/>
    <property type="match status" value="1"/>
</dbReference>
<feature type="compositionally biased region" description="Basic and acidic residues" evidence="1">
    <location>
        <begin position="229"/>
        <end position="245"/>
    </location>
</feature>
<evidence type="ECO:0000259" key="2">
    <source>
        <dbReference type="PROSITE" id="PS51035"/>
    </source>
</evidence>
<gene>
    <name evidence="4" type="primary">LOC113511232</name>
</gene>
<feature type="compositionally biased region" description="Basic residues" evidence="1">
    <location>
        <begin position="610"/>
        <end position="620"/>
    </location>
</feature>
<feature type="compositionally biased region" description="Low complexity" evidence="1">
    <location>
        <begin position="209"/>
        <end position="219"/>
    </location>
</feature>
<dbReference type="SMART" id="SM00264">
    <property type="entry name" value="BAG"/>
    <property type="match status" value="1"/>
</dbReference>
<feature type="compositionally biased region" description="Basic and acidic residues" evidence="1">
    <location>
        <begin position="526"/>
        <end position="541"/>
    </location>
</feature>
<evidence type="ECO:0000313" key="3">
    <source>
        <dbReference type="Proteomes" id="UP001652740"/>
    </source>
</evidence>
<feature type="compositionally biased region" description="Low complexity" evidence="1">
    <location>
        <begin position="542"/>
        <end position="554"/>
    </location>
</feature>
<dbReference type="RefSeq" id="XP_026750653.2">
    <property type="nucleotide sequence ID" value="XM_026894852.3"/>
</dbReference>
<feature type="compositionally biased region" description="Low complexity" evidence="1">
    <location>
        <begin position="123"/>
        <end position="133"/>
    </location>
</feature>